<dbReference type="Pfam" id="PF12697">
    <property type="entry name" value="Abhydrolase_6"/>
    <property type="match status" value="1"/>
</dbReference>
<feature type="domain" description="AB hydrolase-1" evidence="2">
    <location>
        <begin position="21"/>
        <end position="257"/>
    </location>
</feature>
<comment type="caution">
    <text evidence="3">The sequence shown here is derived from an EMBL/GenBank/DDBJ whole genome shotgun (WGS) entry which is preliminary data.</text>
</comment>
<comment type="similarity">
    <text evidence="1">Belongs to the AB hydrolase superfamily.</text>
</comment>
<gene>
    <name evidence="3" type="ORF">A5636_12705</name>
</gene>
<sequence>MDVRVRNNVNIVGIDDAPTVMLAHGFGCDQAMWHRVTAALSGRFRIVLFDHVGSGNADPAAWDPIRYATLDSYASDILDIVDGLELRDTVFVGHSVAAMMGVLAAAARPSAFAKLVLVTPSPCYIDDGDYRGGFSRADIDDLLDSLESNYLGWSRAIASTIAGNPERPELSEELAETFCRTDPACAKVFARTTFLSDNRGDLAKVSLPTLILECAEDVIAPTGVGAYVASQISGSKLVTLDTTGHCPQLSAPESTAAEIASFVDGPT</sequence>
<dbReference type="Gene3D" id="3.40.50.1820">
    <property type="entry name" value="alpha/beta hydrolase"/>
    <property type="match status" value="1"/>
</dbReference>
<name>A0A1A3MTY2_MYCAS</name>
<protein>
    <submittedName>
        <fullName evidence="3">Sigma factor sigB regulation protein rsbQ</fullName>
    </submittedName>
</protein>
<reference evidence="3 4" key="1">
    <citation type="submission" date="2016-06" db="EMBL/GenBank/DDBJ databases">
        <authorList>
            <person name="Kjaerup R.B."/>
            <person name="Dalgaard T.S."/>
            <person name="Juul-Madsen H.R."/>
        </authorList>
    </citation>
    <scope>NUCLEOTIDE SEQUENCE [LARGE SCALE GENOMIC DNA]</scope>
    <source>
        <strain evidence="3 4">1245139.5</strain>
    </source>
</reference>
<dbReference type="EMBL" id="LZLQ01000129">
    <property type="protein sequence ID" value="OBK12259.1"/>
    <property type="molecule type" value="Genomic_DNA"/>
</dbReference>
<evidence type="ECO:0000259" key="2">
    <source>
        <dbReference type="Pfam" id="PF12697"/>
    </source>
</evidence>
<dbReference type="OrthoDB" id="8680283at2"/>
<dbReference type="GO" id="GO:0003824">
    <property type="term" value="F:catalytic activity"/>
    <property type="evidence" value="ECO:0007669"/>
    <property type="project" value="UniProtKB-ARBA"/>
</dbReference>
<dbReference type="InterPro" id="IPR029058">
    <property type="entry name" value="AB_hydrolase_fold"/>
</dbReference>
<evidence type="ECO:0000256" key="1">
    <source>
        <dbReference type="ARBA" id="ARBA00008645"/>
    </source>
</evidence>
<dbReference type="RefSeq" id="WP_065160573.1">
    <property type="nucleotide sequence ID" value="NZ_LZLQ01000129.1"/>
</dbReference>
<proteinExistence type="inferred from homology"/>
<accession>A0A1A3MTY2</accession>
<dbReference type="Proteomes" id="UP000093629">
    <property type="component" value="Unassembled WGS sequence"/>
</dbReference>
<dbReference type="SUPFAM" id="SSF53474">
    <property type="entry name" value="alpha/beta-Hydrolases"/>
    <property type="match status" value="1"/>
</dbReference>
<keyword evidence="4" id="KW-1185">Reference proteome</keyword>
<evidence type="ECO:0000313" key="4">
    <source>
        <dbReference type="Proteomes" id="UP000093629"/>
    </source>
</evidence>
<organism evidence="3 4">
    <name type="scientific">Mycobacterium asiaticum</name>
    <dbReference type="NCBI Taxonomy" id="1790"/>
    <lineage>
        <taxon>Bacteria</taxon>
        <taxon>Bacillati</taxon>
        <taxon>Actinomycetota</taxon>
        <taxon>Actinomycetes</taxon>
        <taxon>Mycobacteriales</taxon>
        <taxon>Mycobacteriaceae</taxon>
        <taxon>Mycobacterium</taxon>
    </lineage>
</organism>
<evidence type="ECO:0000313" key="3">
    <source>
        <dbReference type="EMBL" id="OBK12259.1"/>
    </source>
</evidence>
<dbReference type="AlphaFoldDB" id="A0A1A3MTY2"/>
<dbReference type="InterPro" id="IPR000073">
    <property type="entry name" value="AB_hydrolase_1"/>
</dbReference>
<dbReference type="PANTHER" id="PTHR43039">
    <property type="entry name" value="ESTERASE-RELATED"/>
    <property type="match status" value="1"/>
</dbReference>